<comment type="caution">
    <text evidence="1">The sequence shown here is derived from an EMBL/GenBank/DDBJ whole genome shotgun (WGS) entry which is preliminary data.</text>
</comment>
<name>A0A9E5DLI8_9EURY</name>
<evidence type="ECO:0000313" key="3">
    <source>
        <dbReference type="Proteomes" id="UP001068021"/>
    </source>
</evidence>
<accession>A0A9E5DLI8</accession>
<dbReference type="EMBL" id="JAPVES010000030">
    <property type="protein sequence ID" value="MCZ3373429.1"/>
    <property type="molecule type" value="Genomic_DNA"/>
</dbReference>
<organism evidence="1 3">
    <name type="scientific">Methanobacterium veterum</name>
    <dbReference type="NCBI Taxonomy" id="408577"/>
    <lineage>
        <taxon>Archaea</taxon>
        <taxon>Methanobacteriati</taxon>
        <taxon>Methanobacteriota</taxon>
        <taxon>Methanomada group</taxon>
        <taxon>Methanobacteria</taxon>
        <taxon>Methanobacteriales</taxon>
        <taxon>Methanobacteriaceae</taxon>
        <taxon>Methanobacterium</taxon>
    </lineage>
</organism>
<dbReference type="RefSeq" id="WP_157197657.1">
    <property type="nucleotide sequence ID" value="NZ_JAPVER010000020.1"/>
</dbReference>
<protein>
    <submittedName>
        <fullName evidence="1">Uncharacterized protein</fullName>
    </submittedName>
</protein>
<dbReference type="AlphaFoldDB" id="A0A9E5DLI8"/>
<reference evidence="1" key="1">
    <citation type="submission" date="2022-12" db="EMBL/GenBank/DDBJ databases">
        <title>Reclassification of two methanogenic archaea species isolated from the Kolyma lowland permafrost.</title>
        <authorList>
            <person name="Trubitsyn V.E."/>
            <person name="Rivkina E.M."/>
            <person name="Shcherbakova V.A."/>
        </authorList>
    </citation>
    <scope>NUCLEOTIDE SEQUENCE</scope>
    <source>
        <strain evidence="1">M2</strain>
        <strain evidence="2">MK4</strain>
    </source>
</reference>
<proteinExistence type="predicted"/>
<keyword evidence="3" id="KW-1185">Reference proteome</keyword>
<evidence type="ECO:0000313" key="1">
    <source>
        <dbReference type="EMBL" id="MCZ3367423.1"/>
    </source>
</evidence>
<gene>
    <name evidence="2" type="ORF">O3H35_12350</name>
    <name evidence="1" type="ORF">O3H54_16140</name>
</gene>
<sequence length="51" mass="5615">MPKWISGKEVSKEEAGNSLKNLVENVCFKCETHSDECSLAKAAADIKNMTE</sequence>
<dbReference type="EMBL" id="JAPVER010000020">
    <property type="protein sequence ID" value="MCZ3367423.1"/>
    <property type="molecule type" value="Genomic_DNA"/>
</dbReference>
<dbReference type="Proteomes" id="UP001074446">
    <property type="component" value="Unassembled WGS sequence"/>
</dbReference>
<dbReference type="Proteomes" id="UP001068021">
    <property type="component" value="Unassembled WGS sequence"/>
</dbReference>
<evidence type="ECO:0000313" key="2">
    <source>
        <dbReference type="EMBL" id="MCZ3373429.1"/>
    </source>
</evidence>